<name>I7M0K9_TETTS</name>
<keyword evidence="1" id="KW-0812">Transmembrane</keyword>
<evidence type="ECO:0000313" key="2">
    <source>
        <dbReference type="Proteomes" id="UP000009168"/>
    </source>
</evidence>
<protein>
    <submittedName>
        <fullName evidence="1">Transmembrane protein, putative</fullName>
    </submittedName>
</protein>
<dbReference type="GeneID" id="7845156"/>
<gene>
    <name evidence="1" type="ORF">TTHERM_00371250</name>
</gene>
<proteinExistence type="predicted"/>
<organism evidence="1 2">
    <name type="scientific">Tetrahymena thermophila (strain SB210)</name>
    <dbReference type="NCBI Taxonomy" id="312017"/>
    <lineage>
        <taxon>Eukaryota</taxon>
        <taxon>Sar</taxon>
        <taxon>Alveolata</taxon>
        <taxon>Ciliophora</taxon>
        <taxon>Intramacronucleata</taxon>
        <taxon>Oligohymenophorea</taxon>
        <taxon>Hymenostomatida</taxon>
        <taxon>Tetrahymenina</taxon>
        <taxon>Tetrahymenidae</taxon>
        <taxon>Tetrahymena</taxon>
    </lineage>
</organism>
<dbReference type="InParanoid" id="I7M0K9"/>
<dbReference type="KEGG" id="tet:TTHERM_00371250"/>
<dbReference type="AlphaFoldDB" id="I7M0K9"/>
<keyword evidence="2" id="KW-1185">Reference proteome</keyword>
<reference evidence="2" key="1">
    <citation type="journal article" date="2006" name="PLoS Biol.">
        <title>Macronuclear genome sequence of the ciliate Tetrahymena thermophila, a model eukaryote.</title>
        <authorList>
            <person name="Eisen J.A."/>
            <person name="Coyne R.S."/>
            <person name="Wu M."/>
            <person name="Wu D."/>
            <person name="Thiagarajan M."/>
            <person name="Wortman J.R."/>
            <person name="Badger J.H."/>
            <person name="Ren Q."/>
            <person name="Amedeo P."/>
            <person name="Jones K.M."/>
            <person name="Tallon L.J."/>
            <person name="Delcher A.L."/>
            <person name="Salzberg S.L."/>
            <person name="Silva J.C."/>
            <person name="Haas B.J."/>
            <person name="Majoros W.H."/>
            <person name="Farzad M."/>
            <person name="Carlton J.M."/>
            <person name="Smith R.K. Jr."/>
            <person name="Garg J."/>
            <person name="Pearlman R.E."/>
            <person name="Karrer K.M."/>
            <person name="Sun L."/>
            <person name="Manning G."/>
            <person name="Elde N.C."/>
            <person name="Turkewitz A.P."/>
            <person name="Asai D.J."/>
            <person name="Wilkes D.E."/>
            <person name="Wang Y."/>
            <person name="Cai H."/>
            <person name="Collins K."/>
            <person name="Stewart B.A."/>
            <person name="Lee S.R."/>
            <person name="Wilamowska K."/>
            <person name="Weinberg Z."/>
            <person name="Ruzzo W.L."/>
            <person name="Wloga D."/>
            <person name="Gaertig J."/>
            <person name="Frankel J."/>
            <person name="Tsao C.-C."/>
            <person name="Gorovsky M.A."/>
            <person name="Keeling P.J."/>
            <person name="Waller R.F."/>
            <person name="Patron N.J."/>
            <person name="Cherry J.M."/>
            <person name="Stover N.A."/>
            <person name="Krieger C.J."/>
            <person name="del Toro C."/>
            <person name="Ryder H.F."/>
            <person name="Williamson S.C."/>
            <person name="Barbeau R.A."/>
            <person name="Hamilton E.P."/>
            <person name="Orias E."/>
        </authorList>
    </citation>
    <scope>NUCLEOTIDE SEQUENCE [LARGE SCALE GENOMIC DNA]</scope>
    <source>
        <strain evidence="2">SB210</strain>
    </source>
</reference>
<accession>I7M0K9</accession>
<dbReference type="Proteomes" id="UP000009168">
    <property type="component" value="Unassembled WGS sequence"/>
</dbReference>
<dbReference type="RefSeq" id="XP_001009555.2">
    <property type="nucleotide sequence ID" value="XM_001009555.2"/>
</dbReference>
<keyword evidence="1" id="KW-0472">Membrane</keyword>
<dbReference type="EMBL" id="GG662821">
    <property type="protein sequence ID" value="EAR89310.2"/>
    <property type="molecule type" value="Genomic_DNA"/>
</dbReference>
<sequence>MWRYQTELKIISPKNLMYLLIILVYGFQKKIDIDERNINVPFNAQTKIGQLYKNKIIAKFTSLSQLILQIKNIFILVIQLYFFQSLENNNHTYAIPKSIKKADYFKITIGIFTIKLSTNPNLQKFPQLGYCESYTSSKLLKKSGGTTVLSNKKPAIGCNVLSRQNTI</sequence>
<evidence type="ECO:0000313" key="1">
    <source>
        <dbReference type="EMBL" id="EAR89310.2"/>
    </source>
</evidence>